<dbReference type="GO" id="GO:0004016">
    <property type="term" value="F:adenylate cyclase activity"/>
    <property type="evidence" value="ECO:0007669"/>
    <property type="project" value="UniProtKB-EC"/>
</dbReference>
<evidence type="ECO:0000313" key="3">
    <source>
        <dbReference type="EMBL" id="QDU24100.1"/>
    </source>
</evidence>
<sequence length="603" mass="64125">MPDLIAQGPQPENHWRRRLPAGPVTLGRDGWGAAWEPFLSRRHAELEWSAGRLHVRPSAARNPVFRDGDPVDGPFELGLGAAFVVGRTTFTVVPDAPSSSAPGARHESLTVAHGDLAHLPFRDAPHRLDVLSKLPDVIAGAASDPELFAGVCEMLLAGLPRADAVALVATEVGAVELFGPAGSVPEVPVRVLHTDRRRAADGPFVPSRRLVVEAVAAREATVLHVWRGPARAHEPAGEFTVQGGFDWSFCTPVGGEACRGWGLVAAGRFTTDDAPALSFPARATDLRDDVKFAELVADILSSLRQVQVLRERQGVFRRFFSPGVLHVVAGRDAARALEPREVDATVLFCDLRGFSRTVEEASGQLLDVLTRVSAALGVMTRAIVENRGAIADFLGDAAMGFWGWPLDDPAKVENACRAGLAIRDGFAAVSSDRSHPLFGFRAGIGIATGRAVAGGIGTAEQAKVGVFGPVVNLASRLEGMTKPLRVPILLDEATAAAVRAHLPADVARVRRLARVKPAGLETPLDVSELLPPAGPDAVLTDVHLTEYAAALEAFMSGDWSAADDRLHRLPPRDRGKDLLTGFILQHNHAPPPGWDGVVPLAAK</sequence>
<dbReference type="PANTHER" id="PTHR43081">
    <property type="entry name" value="ADENYLATE CYCLASE, TERMINAL-DIFFERENTIATION SPECIFIC-RELATED"/>
    <property type="match status" value="1"/>
</dbReference>
<dbReference type="InterPro" id="IPR001054">
    <property type="entry name" value="A/G_cyclase"/>
</dbReference>
<gene>
    <name evidence="3" type="primary">cyaA_2</name>
    <name evidence="3" type="ORF">ETAA1_61130</name>
</gene>
<dbReference type="SMART" id="SM00044">
    <property type="entry name" value="CYCc"/>
    <property type="match status" value="1"/>
</dbReference>
<protein>
    <submittedName>
        <fullName evidence="3">Adenylate cyclase 1</fullName>
        <ecNumber evidence="3">4.6.1.1</ecNumber>
    </submittedName>
</protein>
<organism evidence="3 4">
    <name type="scientific">Urbifossiella limnaea</name>
    <dbReference type="NCBI Taxonomy" id="2528023"/>
    <lineage>
        <taxon>Bacteria</taxon>
        <taxon>Pseudomonadati</taxon>
        <taxon>Planctomycetota</taxon>
        <taxon>Planctomycetia</taxon>
        <taxon>Gemmatales</taxon>
        <taxon>Gemmataceae</taxon>
        <taxon>Urbifossiella</taxon>
    </lineage>
</organism>
<dbReference type="EC" id="4.6.1.1" evidence="3"/>
<dbReference type="RefSeq" id="WP_145244293.1">
    <property type="nucleotide sequence ID" value="NZ_CP036273.1"/>
</dbReference>
<dbReference type="InterPro" id="IPR029787">
    <property type="entry name" value="Nucleotide_cyclase"/>
</dbReference>
<dbReference type="GO" id="GO:0006171">
    <property type="term" value="P:cAMP biosynthetic process"/>
    <property type="evidence" value="ECO:0007669"/>
    <property type="project" value="TreeGrafter"/>
</dbReference>
<keyword evidence="4" id="KW-1185">Reference proteome</keyword>
<dbReference type="AlphaFoldDB" id="A0A517Y2T5"/>
<dbReference type="KEGG" id="uli:ETAA1_61130"/>
<dbReference type="CDD" id="cd07302">
    <property type="entry name" value="CHD"/>
    <property type="match status" value="1"/>
</dbReference>
<evidence type="ECO:0000256" key="1">
    <source>
        <dbReference type="SAM" id="MobiDB-lite"/>
    </source>
</evidence>
<feature type="domain" description="Guanylate cyclase" evidence="2">
    <location>
        <begin position="345"/>
        <end position="478"/>
    </location>
</feature>
<dbReference type="EMBL" id="CP036273">
    <property type="protein sequence ID" value="QDU24100.1"/>
    <property type="molecule type" value="Genomic_DNA"/>
</dbReference>
<accession>A0A517Y2T5</accession>
<name>A0A517Y2T5_9BACT</name>
<dbReference type="GO" id="GO:0035556">
    <property type="term" value="P:intracellular signal transduction"/>
    <property type="evidence" value="ECO:0007669"/>
    <property type="project" value="InterPro"/>
</dbReference>
<dbReference type="Pfam" id="PF00211">
    <property type="entry name" value="Guanylate_cyc"/>
    <property type="match status" value="1"/>
</dbReference>
<dbReference type="CDD" id="cd00060">
    <property type="entry name" value="FHA"/>
    <property type="match status" value="1"/>
</dbReference>
<dbReference type="SUPFAM" id="SSF49879">
    <property type="entry name" value="SMAD/FHA domain"/>
    <property type="match status" value="1"/>
</dbReference>
<feature type="region of interest" description="Disordered" evidence="1">
    <location>
        <begin position="1"/>
        <end position="21"/>
    </location>
</feature>
<dbReference type="Proteomes" id="UP000319576">
    <property type="component" value="Chromosome"/>
</dbReference>
<dbReference type="SUPFAM" id="SSF55073">
    <property type="entry name" value="Nucleotide cyclase"/>
    <property type="match status" value="1"/>
</dbReference>
<dbReference type="OrthoDB" id="9806704at2"/>
<dbReference type="PANTHER" id="PTHR43081:SF20">
    <property type="entry name" value="TWO-COMPONENT RESPONSE REGULATOR"/>
    <property type="match status" value="1"/>
</dbReference>
<evidence type="ECO:0000313" key="4">
    <source>
        <dbReference type="Proteomes" id="UP000319576"/>
    </source>
</evidence>
<dbReference type="Gene3D" id="3.30.70.1230">
    <property type="entry name" value="Nucleotide cyclase"/>
    <property type="match status" value="1"/>
</dbReference>
<dbReference type="InterPro" id="IPR050697">
    <property type="entry name" value="Adenylyl/Guanylyl_Cyclase_3/4"/>
</dbReference>
<proteinExistence type="predicted"/>
<keyword evidence="3" id="KW-0456">Lyase</keyword>
<dbReference type="Gene3D" id="2.60.200.20">
    <property type="match status" value="1"/>
</dbReference>
<evidence type="ECO:0000259" key="2">
    <source>
        <dbReference type="PROSITE" id="PS50125"/>
    </source>
</evidence>
<dbReference type="InterPro" id="IPR008984">
    <property type="entry name" value="SMAD_FHA_dom_sf"/>
</dbReference>
<reference evidence="3 4" key="1">
    <citation type="submission" date="2019-02" db="EMBL/GenBank/DDBJ databases">
        <title>Deep-cultivation of Planctomycetes and their phenomic and genomic characterization uncovers novel biology.</title>
        <authorList>
            <person name="Wiegand S."/>
            <person name="Jogler M."/>
            <person name="Boedeker C."/>
            <person name="Pinto D."/>
            <person name="Vollmers J."/>
            <person name="Rivas-Marin E."/>
            <person name="Kohn T."/>
            <person name="Peeters S.H."/>
            <person name="Heuer A."/>
            <person name="Rast P."/>
            <person name="Oberbeckmann S."/>
            <person name="Bunk B."/>
            <person name="Jeske O."/>
            <person name="Meyerdierks A."/>
            <person name="Storesund J.E."/>
            <person name="Kallscheuer N."/>
            <person name="Luecker S."/>
            <person name="Lage O.M."/>
            <person name="Pohl T."/>
            <person name="Merkel B.J."/>
            <person name="Hornburger P."/>
            <person name="Mueller R.-W."/>
            <person name="Bruemmer F."/>
            <person name="Labrenz M."/>
            <person name="Spormann A.M."/>
            <person name="Op den Camp H."/>
            <person name="Overmann J."/>
            <person name="Amann R."/>
            <person name="Jetten M.S.M."/>
            <person name="Mascher T."/>
            <person name="Medema M.H."/>
            <person name="Devos D.P."/>
            <person name="Kaster A.-K."/>
            <person name="Ovreas L."/>
            <person name="Rohde M."/>
            <person name="Galperin M.Y."/>
            <person name="Jogler C."/>
        </authorList>
    </citation>
    <scope>NUCLEOTIDE SEQUENCE [LARGE SCALE GENOMIC DNA]</scope>
    <source>
        <strain evidence="3 4">ETA_A1</strain>
    </source>
</reference>
<dbReference type="PROSITE" id="PS50125">
    <property type="entry name" value="GUANYLATE_CYCLASE_2"/>
    <property type="match status" value="1"/>
</dbReference>